<evidence type="ECO:0000256" key="6">
    <source>
        <dbReference type="ARBA" id="ARBA00022643"/>
    </source>
</evidence>
<keyword evidence="7 9" id="KW-0665">Pyrimidine biosynthesis</keyword>
<dbReference type="GO" id="GO:0044205">
    <property type="term" value="P:'de novo' UMP biosynthetic process"/>
    <property type="evidence" value="ECO:0007669"/>
    <property type="project" value="UniProtKB-UniRule"/>
</dbReference>
<dbReference type="GO" id="GO:0005737">
    <property type="term" value="C:cytoplasm"/>
    <property type="evidence" value="ECO:0007669"/>
    <property type="project" value="UniProtKB-SubCell"/>
</dbReference>
<comment type="pathway">
    <text evidence="2 9">Pyrimidine metabolism; UMP biosynthesis via de novo pathway.</text>
</comment>
<evidence type="ECO:0000256" key="9">
    <source>
        <dbReference type="HAMAP-Rule" id="MF_00224"/>
    </source>
</evidence>
<comment type="subcellular location">
    <subcellularLocation>
        <location evidence="1 9">Cytoplasm</location>
    </subcellularLocation>
</comment>
<dbReference type="STRING" id="1618446.UV61_C0011G0012"/>
<organism evidence="11 12">
    <name type="scientific">Candidatus Gottesmanbacteria bacterium GW2011_GWB1_43_11</name>
    <dbReference type="NCBI Taxonomy" id="1618446"/>
    <lineage>
        <taxon>Bacteria</taxon>
        <taxon>Candidatus Gottesmaniibacteriota</taxon>
    </lineage>
</organism>
<dbReference type="InterPro" id="IPR050074">
    <property type="entry name" value="DHO_dehydrogenase"/>
</dbReference>
<feature type="active site" description="Nucleophile" evidence="9">
    <location>
        <position position="129"/>
    </location>
</feature>
<dbReference type="GO" id="GO:0004152">
    <property type="term" value="F:dihydroorotate dehydrogenase activity"/>
    <property type="evidence" value="ECO:0007669"/>
    <property type="project" value="UniProtKB-UniRule"/>
</dbReference>
<dbReference type="Pfam" id="PF01180">
    <property type="entry name" value="DHO_dh"/>
    <property type="match status" value="1"/>
</dbReference>
<evidence type="ECO:0000256" key="4">
    <source>
        <dbReference type="ARBA" id="ARBA00022490"/>
    </source>
</evidence>
<dbReference type="NCBIfam" id="TIGR01037">
    <property type="entry name" value="pyrD_sub1_fam"/>
    <property type="match status" value="1"/>
</dbReference>
<dbReference type="InterPro" id="IPR012135">
    <property type="entry name" value="Dihydroorotate_DH_1_2"/>
</dbReference>
<feature type="binding site" evidence="9">
    <location>
        <position position="219"/>
    </location>
    <ligand>
        <name>FMN</name>
        <dbReference type="ChEBI" id="CHEBI:58210"/>
    </ligand>
</feature>
<feature type="binding site" evidence="9">
    <location>
        <begin position="267"/>
        <end position="268"/>
    </location>
    <ligand>
        <name>FMN</name>
        <dbReference type="ChEBI" id="CHEBI:58210"/>
    </ligand>
</feature>
<dbReference type="PANTHER" id="PTHR48109:SF1">
    <property type="entry name" value="DIHYDROOROTATE DEHYDROGENASE (FUMARATE)"/>
    <property type="match status" value="1"/>
</dbReference>
<feature type="binding site" evidence="9">
    <location>
        <position position="192"/>
    </location>
    <ligand>
        <name>FMN</name>
        <dbReference type="ChEBI" id="CHEBI:58210"/>
    </ligand>
</feature>
<dbReference type="InterPro" id="IPR049622">
    <property type="entry name" value="Dihydroorotate_DH_I"/>
</dbReference>
<proteinExistence type="inferred from homology"/>
<accession>A0A0G1CLI2</accession>
<dbReference type="InterPro" id="IPR024920">
    <property type="entry name" value="Dihydroorotate_DH_1"/>
</dbReference>
<evidence type="ECO:0000256" key="1">
    <source>
        <dbReference type="ARBA" id="ARBA00004496"/>
    </source>
</evidence>
<dbReference type="FunFam" id="3.20.20.70:FF:000027">
    <property type="entry name" value="Dihydropyrimidine dehydrogenase [NADP(+)]"/>
    <property type="match status" value="1"/>
</dbReference>
<keyword evidence="5 9" id="KW-0285">Flavoprotein</keyword>
<dbReference type="UniPathway" id="UPA00070"/>
<dbReference type="PANTHER" id="PTHR48109">
    <property type="entry name" value="DIHYDROOROTATE DEHYDROGENASE (QUINONE), MITOCHONDRIAL-RELATED"/>
    <property type="match status" value="1"/>
</dbReference>
<protein>
    <recommendedName>
        <fullName evidence="9">Dihydroorotate dehydrogenase</fullName>
        <shortName evidence="9">DHOD</shortName>
        <shortName evidence="9">DHODase</shortName>
        <shortName evidence="9">DHOdehase</shortName>
        <ecNumber evidence="9">1.3.-.-</ecNumber>
    </recommendedName>
</protein>
<dbReference type="EMBL" id="LCFD01000011">
    <property type="protein sequence ID" value="KKS86364.1"/>
    <property type="molecule type" value="Genomic_DNA"/>
</dbReference>
<evidence type="ECO:0000313" key="12">
    <source>
        <dbReference type="Proteomes" id="UP000034050"/>
    </source>
</evidence>
<evidence type="ECO:0000313" key="11">
    <source>
        <dbReference type="EMBL" id="KKS86364.1"/>
    </source>
</evidence>
<feature type="binding site" evidence="9">
    <location>
        <position position="166"/>
    </location>
    <ligand>
        <name>FMN</name>
        <dbReference type="ChEBI" id="CHEBI:58210"/>
    </ligand>
</feature>
<dbReference type="InterPro" id="IPR005720">
    <property type="entry name" value="Dihydroorotate_DH_cat"/>
</dbReference>
<evidence type="ECO:0000256" key="8">
    <source>
        <dbReference type="ARBA" id="ARBA00023002"/>
    </source>
</evidence>
<dbReference type="PIRSF" id="PIRSF000164">
    <property type="entry name" value="DHO_oxidase"/>
    <property type="match status" value="1"/>
</dbReference>
<keyword evidence="8 9" id="KW-0560">Oxidoreductase</keyword>
<comment type="catalytic activity">
    <reaction evidence="9">
        <text>(S)-dihydroorotate + A = orotate + AH2</text>
        <dbReference type="Rhea" id="RHEA:18073"/>
        <dbReference type="ChEBI" id="CHEBI:13193"/>
        <dbReference type="ChEBI" id="CHEBI:17499"/>
        <dbReference type="ChEBI" id="CHEBI:30839"/>
        <dbReference type="ChEBI" id="CHEBI:30864"/>
    </reaction>
</comment>
<evidence type="ECO:0000256" key="2">
    <source>
        <dbReference type="ARBA" id="ARBA00004725"/>
    </source>
</evidence>
<comment type="similarity">
    <text evidence="3 9">Belongs to the dihydroorotate dehydrogenase family. Type 1 subfamily.</text>
</comment>
<dbReference type="GO" id="GO:0006207">
    <property type="term" value="P:'de novo' pyrimidine nucleobase biosynthetic process"/>
    <property type="evidence" value="ECO:0007669"/>
    <property type="project" value="InterPro"/>
</dbReference>
<dbReference type="Proteomes" id="UP000034050">
    <property type="component" value="Unassembled WGS sequence"/>
</dbReference>
<reference evidence="11 12" key="1">
    <citation type="journal article" date="2015" name="Nature">
        <title>rRNA introns, odd ribosomes, and small enigmatic genomes across a large radiation of phyla.</title>
        <authorList>
            <person name="Brown C.T."/>
            <person name="Hug L.A."/>
            <person name="Thomas B.C."/>
            <person name="Sharon I."/>
            <person name="Castelle C.J."/>
            <person name="Singh A."/>
            <person name="Wilkins M.J."/>
            <person name="Williams K.H."/>
            <person name="Banfield J.F."/>
        </authorList>
    </citation>
    <scope>NUCLEOTIDE SEQUENCE [LARGE SCALE GENOMIC DNA]</scope>
</reference>
<gene>
    <name evidence="9" type="primary">pyrD</name>
    <name evidence="11" type="ORF">UV61_C0011G0012</name>
</gene>
<feature type="binding site" evidence="9">
    <location>
        <position position="21"/>
    </location>
    <ligand>
        <name>FMN</name>
        <dbReference type="ChEBI" id="CHEBI:58210"/>
    </ligand>
</feature>
<feature type="binding site" evidence="9">
    <location>
        <position position="126"/>
    </location>
    <ligand>
        <name>FMN</name>
        <dbReference type="ChEBI" id="CHEBI:58210"/>
    </ligand>
</feature>
<evidence type="ECO:0000259" key="10">
    <source>
        <dbReference type="Pfam" id="PF01180"/>
    </source>
</evidence>
<feature type="binding site" evidence="9">
    <location>
        <position position="126"/>
    </location>
    <ligand>
        <name>substrate</name>
    </ligand>
</feature>
<dbReference type="PROSITE" id="PS00912">
    <property type="entry name" value="DHODEHASE_2"/>
    <property type="match status" value="1"/>
</dbReference>
<dbReference type="InterPro" id="IPR013785">
    <property type="entry name" value="Aldolase_TIM"/>
</dbReference>
<dbReference type="SUPFAM" id="SSF51395">
    <property type="entry name" value="FMN-linked oxidoreductases"/>
    <property type="match status" value="1"/>
</dbReference>
<dbReference type="Gene3D" id="3.20.20.70">
    <property type="entry name" value="Aldolase class I"/>
    <property type="match status" value="1"/>
</dbReference>
<sequence>MKTLQTKFCNVTFPSPLISVSGIVTSPQANAVLAKEKGIGAITWKSVSLRERKSHPVPVVVPYSSGYINSVGLQNPGLEQAAKDILHIKKQIRVPLIISIVAFQISEFYPLALGVAKTRPDFIEINLSCPNVDDEAGKPFGTDLLMTTLAIQEVKRAAGDIPVIAKLTPNVVDITEFARAAEEAGADAISAINTSGPGLLIDVSKRKPKLGHKIGGISGKAIKPLALRCVYEIAKTVNIPIIGIGGVSTGEDAIEMIMVGATLVGVGSAIFGVGNSIFPKIAQQMQDIMEKHHIRDLKSIKKCID</sequence>
<dbReference type="HAMAP" id="MF_00224">
    <property type="entry name" value="DHO_dh_type1"/>
    <property type="match status" value="1"/>
</dbReference>
<feature type="binding site" evidence="9">
    <location>
        <position position="45"/>
    </location>
    <ligand>
        <name>substrate</name>
    </ligand>
</feature>
<feature type="binding site" evidence="9">
    <location>
        <begin position="245"/>
        <end position="246"/>
    </location>
    <ligand>
        <name>FMN</name>
        <dbReference type="ChEBI" id="CHEBI:58210"/>
    </ligand>
</feature>
<evidence type="ECO:0000256" key="3">
    <source>
        <dbReference type="ARBA" id="ARBA00008008"/>
    </source>
</evidence>
<name>A0A0G1CLI2_9BACT</name>
<dbReference type="EC" id="1.3.-.-" evidence="9"/>
<comment type="cofactor">
    <cofactor evidence="9">
        <name>FMN</name>
        <dbReference type="ChEBI" id="CHEBI:58210"/>
    </cofactor>
    <text evidence="9">Binds 1 FMN per subunit.</text>
</comment>
<comment type="caution">
    <text evidence="9">Lacks conserved residue(s) required for the propagation of feature annotation.</text>
</comment>
<evidence type="ECO:0000256" key="7">
    <source>
        <dbReference type="ARBA" id="ARBA00022975"/>
    </source>
</evidence>
<dbReference type="InterPro" id="IPR001295">
    <property type="entry name" value="Dihydroorotate_DH_CS"/>
</dbReference>
<comment type="caution">
    <text evidence="11">The sequence shown here is derived from an EMBL/GenBank/DDBJ whole genome shotgun (WGS) entry which is preliminary data.</text>
</comment>
<feature type="binding site" evidence="9">
    <location>
        <begin position="45"/>
        <end position="46"/>
    </location>
    <ligand>
        <name>FMN</name>
        <dbReference type="ChEBI" id="CHEBI:58210"/>
    </ligand>
</feature>
<feature type="binding site" evidence="9">
    <location>
        <begin position="193"/>
        <end position="194"/>
    </location>
    <ligand>
        <name>substrate</name>
    </ligand>
</feature>
<comment type="function">
    <text evidence="9">Catalyzes the conversion of dihydroorotate to orotate.</text>
</comment>
<feature type="binding site" evidence="9">
    <location>
        <begin position="69"/>
        <end position="73"/>
    </location>
    <ligand>
        <name>substrate</name>
    </ligand>
</feature>
<dbReference type="CDD" id="cd04740">
    <property type="entry name" value="DHOD_1B_like"/>
    <property type="match status" value="1"/>
</dbReference>
<evidence type="ECO:0000256" key="5">
    <source>
        <dbReference type="ARBA" id="ARBA00022630"/>
    </source>
</evidence>
<dbReference type="AlphaFoldDB" id="A0A0G1CLI2"/>
<feature type="domain" description="Dihydroorotate dehydrogenase catalytic" evidence="10">
    <location>
        <begin position="4"/>
        <end position="289"/>
    </location>
</feature>
<dbReference type="NCBIfam" id="NF005574">
    <property type="entry name" value="PRK07259.1"/>
    <property type="match status" value="1"/>
</dbReference>
<keyword evidence="4 9" id="KW-0963">Cytoplasm</keyword>
<dbReference type="InterPro" id="IPR033888">
    <property type="entry name" value="DHOD_1B"/>
</dbReference>
<dbReference type="PATRIC" id="fig|1618446.3.peg.1160"/>
<keyword evidence="6 9" id="KW-0288">FMN</keyword>